<reference evidence="1 2" key="2">
    <citation type="journal article" date="2022" name="Mol. Ecol. Resour.">
        <title>The genomes of chicory, endive, great burdock and yacon provide insights into Asteraceae paleo-polyploidization history and plant inulin production.</title>
        <authorList>
            <person name="Fan W."/>
            <person name="Wang S."/>
            <person name="Wang H."/>
            <person name="Wang A."/>
            <person name="Jiang F."/>
            <person name="Liu H."/>
            <person name="Zhao H."/>
            <person name="Xu D."/>
            <person name="Zhang Y."/>
        </authorList>
    </citation>
    <scope>NUCLEOTIDE SEQUENCE [LARGE SCALE GENOMIC DNA]</scope>
    <source>
        <strain evidence="2">cv. Yunnan</strain>
        <tissue evidence="1">Leaves</tissue>
    </source>
</reference>
<dbReference type="Proteomes" id="UP001056120">
    <property type="component" value="Linkage Group LG26"/>
</dbReference>
<sequence length="589" mass="66746">MLKWQLNQNVTILFKKRLTTQVTALDKPPKNYPKPNQFQTTNLYFISNALKISAAKGHRYQGKQLHSQMIKLGYHYVLSLQNQLLSFYVKCNNSNDACKLFDEMLVRNVVTWNTLIRDSHTGLCYFRRMMLEKVNPDRITCLNLVTMSIQSGQIELGRQFHCCIVKWGFCKDCYVNSCLVDMYAKLGFVLEARRVFDHMLEKDLVLWNVMVSCYTLNGLSDDSFKVFWMMRLEGVNGDEFTYTSLVNCCVGLVCCELGKQVHGLVTRFGFDVDIVVASALVDMYAKNESIVDARKVFDKMSQRNVISWNTMIVGYGQYSDGKEATKLLTEMLQEDICPDELTLASVVSSCGDLLFNSQILQVHSYALKSGIISFLSVSNSLVNAYFKSGNIVSALKSFNSIQNPNLVSYTSMVQAYAFHGLSSKAIDLFKKMVLESESKPDNIMFLGVLFACSHGGLVSEGLHYFESMTKDYKIMPELEHYTCLVDLLGRAGQLNEAYNVLISMPMLPGPDTLASFIGHCKVYKNLELAKWAGEKLLMLEPNKNVNYALMSDMFACSGKWSDVAMIRKMMRDNCGLKEPGFSWLEVRTC</sequence>
<comment type="caution">
    <text evidence="1">The sequence shown here is derived from an EMBL/GenBank/DDBJ whole genome shotgun (WGS) entry which is preliminary data.</text>
</comment>
<name>A0ACB8Z848_9ASTR</name>
<protein>
    <submittedName>
        <fullName evidence="1">Uncharacterized protein</fullName>
    </submittedName>
</protein>
<evidence type="ECO:0000313" key="1">
    <source>
        <dbReference type="EMBL" id="KAI3693962.1"/>
    </source>
</evidence>
<gene>
    <name evidence="1" type="ORF">L1987_76918</name>
</gene>
<proteinExistence type="predicted"/>
<organism evidence="1 2">
    <name type="scientific">Smallanthus sonchifolius</name>
    <dbReference type="NCBI Taxonomy" id="185202"/>
    <lineage>
        <taxon>Eukaryota</taxon>
        <taxon>Viridiplantae</taxon>
        <taxon>Streptophyta</taxon>
        <taxon>Embryophyta</taxon>
        <taxon>Tracheophyta</taxon>
        <taxon>Spermatophyta</taxon>
        <taxon>Magnoliopsida</taxon>
        <taxon>eudicotyledons</taxon>
        <taxon>Gunneridae</taxon>
        <taxon>Pentapetalae</taxon>
        <taxon>asterids</taxon>
        <taxon>campanulids</taxon>
        <taxon>Asterales</taxon>
        <taxon>Asteraceae</taxon>
        <taxon>Asteroideae</taxon>
        <taxon>Heliantheae alliance</taxon>
        <taxon>Millerieae</taxon>
        <taxon>Smallanthus</taxon>
    </lineage>
</organism>
<evidence type="ECO:0000313" key="2">
    <source>
        <dbReference type="Proteomes" id="UP001056120"/>
    </source>
</evidence>
<accession>A0ACB8Z848</accession>
<keyword evidence="2" id="KW-1185">Reference proteome</keyword>
<dbReference type="EMBL" id="CM042043">
    <property type="protein sequence ID" value="KAI3693962.1"/>
    <property type="molecule type" value="Genomic_DNA"/>
</dbReference>
<reference evidence="2" key="1">
    <citation type="journal article" date="2022" name="Mol. Ecol. Resour.">
        <title>The genomes of chicory, endive, great burdock and yacon provide insights into Asteraceae palaeo-polyploidization history and plant inulin production.</title>
        <authorList>
            <person name="Fan W."/>
            <person name="Wang S."/>
            <person name="Wang H."/>
            <person name="Wang A."/>
            <person name="Jiang F."/>
            <person name="Liu H."/>
            <person name="Zhao H."/>
            <person name="Xu D."/>
            <person name="Zhang Y."/>
        </authorList>
    </citation>
    <scope>NUCLEOTIDE SEQUENCE [LARGE SCALE GENOMIC DNA]</scope>
    <source>
        <strain evidence="2">cv. Yunnan</strain>
    </source>
</reference>